<reference evidence="8 9" key="1">
    <citation type="submission" date="2017-07" db="EMBL/GenBank/DDBJ databases">
        <title>Draft whole genome sequences of clinical Proprionibacteriaceae strains.</title>
        <authorList>
            <person name="Bernier A.-M."/>
            <person name="Bernard K."/>
            <person name="Domingo M.-C."/>
        </authorList>
    </citation>
    <scope>NUCLEOTIDE SEQUENCE [LARGE SCALE GENOMIC DNA]</scope>
    <source>
        <strain evidence="8 9">NML 130396</strain>
    </source>
</reference>
<comment type="function">
    <text evidence="7">Catalyzes the specific phosphorylation of the 3-hydroxyl group of shikimic acid using ATP as a cosubstrate.</text>
</comment>
<keyword evidence="2 7" id="KW-0808">Transferase</keyword>
<comment type="pathway">
    <text evidence="7">Metabolic intermediate biosynthesis; chorismate biosynthesis; chorismate from D-erythrose 4-phosphate and phosphoenolpyruvate: step 5/7.</text>
</comment>
<dbReference type="InterPro" id="IPR031322">
    <property type="entry name" value="Shikimate/glucono_kinase"/>
</dbReference>
<dbReference type="PRINTS" id="PR01100">
    <property type="entry name" value="SHIKIMTKNASE"/>
</dbReference>
<evidence type="ECO:0000256" key="6">
    <source>
        <dbReference type="ARBA" id="ARBA00023141"/>
    </source>
</evidence>
<feature type="binding site" evidence="7">
    <location>
        <position position="118"/>
    </location>
    <ligand>
        <name>ATP</name>
        <dbReference type="ChEBI" id="CHEBI:30616"/>
    </ligand>
</feature>
<comment type="cofactor">
    <cofactor evidence="7">
        <name>Mg(2+)</name>
        <dbReference type="ChEBI" id="CHEBI:18420"/>
    </cofactor>
    <text evidence="7">Binds 1 Mg(2+) ion per subunit.</text>
</comment>
<evidence type="ECO:0000256" key="5">
    <source>
        <dbReference type="ARBA" id="ARBA00022840"/>
    </source>
</evidence>
<dbReference type="Proteomes" id="UP000216311">
    <property type="component" value="Unassembled WGS sequence"/>
</dbReference>
<feature type="binding site" evidence="7">
    <location>
        <position position="60"/>
    </location>
    <ligand>
        <name>substrate</name>
    </ligand>
</feature>
<dbReference type="GO" id="GO:0005524">
    <property type="term" value="F:ATP binding"/>
    <property type="evidence" value="ECO:0007669"/>
    <property type="project" value="UniProtKB-UniRule"/>
</dbReference>
<dbReference type="InterPro" id="IPR027417">
    <property type="entry name" value="P-loop_NTPase"/>
</dbReference>
<keyword evidence="7" id="KW-0479">Metal-binding</keyword>
<comment type="catalytic activity">
    <reaction evidence="7">
        <text>shikimate + ATP = 3-phosphoshikimate + ADP + H(+)</text>
        <dbReference type="Rhea" id="RHEA:13121"/>
        <dbReference type="ChEBI" id="CHEBI:15378"/>
        <dbReference type="ChEBI" id="CHEBI:30616"/>
        <dbReference type="ChEBI" id="CHEBI:36208"/>
        <dbReference type="ChEBI" id="CHEBI:145989"/>
        <dbReference type="ChEBI" id="CHEBI:456216"/>
        <dbReference type="EC" id="2.7.1.71"/>
    </reaction>
</comment>
<evidence type="ECO:0000256" key="1">
    <source>
        <dbReference type="ARBA" id="ARBA00022605"/>
    </source>
</evidence>
<dbReference type="GO" id="GO:0009423">
    <property type="term" value="P:chorismate biosynthetic process"/>
    <property type="evidence" value="ECO:0007669"/>
    <property type="project" value="UniProtKB-UniRule"/>
</dbReference>
<feature type="binding site" evidence="7">
    <location>
        <position position="153"/>
    </location>
    <ligand>
        <name>ATP</name>
        <dbReference type="ChEBI" id="CHEBI:30616"/>
    </ligand>
</feature>
<dbReference type="InterPro" id="IPR000623">
    <property type="entry name" value="Shikimate_kinase/TSH1"/>
</dbReference>
<evidence type="ECO:0000256" key="4">
    <source>
        <dbReference type="ARBA" id="ARBA00022777"/>
    </source>
</evidence>
<name>A0A255HA14_9ACTN</name>
<feature type="binding site" evidence="7">
    <location>
        <begin position="14"/>
        <end position="19"/>
    </location>
    <ligand>
        <name>ATP</name>
        <dbReference type="ChEBI" id="CHEBI:30616"/>
    </ligand>
</feature>
<comment type="caution">
    <text evidence="8">The sequence shown here is derived from an EMBL/GenBank/DDBJ whole genome shotgun (WGS) entry which is preliminary data.</text>
</comment>
<dbReference type="EC" id="2.7.1.71" evidence="7"/>
<keyword evidence="7" id="KW-0460">Magnesium</keyword>
<evidence type="ECO:0000313" key="9">
    <source>
        <dbReference type="Proteomes" id="UP000216311"/>
    </source>
</evidence>
<dbReference type="GO" id="GO:0005829">
    <property type="term" value="C:cytosol"/>
    <property type="evidence" value="ECO:0007669"/>
    <property type="project" value="TreeGrafter"/>
</dbReference>
<dbReference type="PANTHER" id="PTHR21087">
    <property type="entry name" value="SHIKIMATE KINASE"/>
    <property type="match status" value="1"/>
</dbReference>
<feature type="binding site" evidence="7">
    <location>
        <position position="136"/>
    </location>
    <ligand>
        <name>substrate</name>
    </ligand>
</feature>
<dbReference type="SUPFAM" id="SSF52540">
    <property type="entry name" value="P-loop containing nucleoside triphosphate hydrolases"/>
    <property type="match status" value="1"/>
</dbReference>
<keyword evidence="9" id="KW-1185">Reference proteome</keyword>
<keyword evidence="4 7" id="KW-0418">Kinase</keyword>
<protein>
    <recommendedName>
        <fullName evidence="7">Shikimate kinase</fullName>
        <shortName evidence="7">SK</shortName>
        <ecNumber evidence="7">2.7.1.71</ecNumber>
    </recommendedName>
</protein>
<evidence type="ECO:0000256" key="7">
    <source>
        <dbReference type="HAMAP-Rule" id="MF_00109"/>
    </source>
</evidence>
<dbReference type="GO" id="GO:0004765">
    <property type="term" value="F:shikimate kinase activity"/>
    <property type="evidence" value="ECO:0007669"/>
    <property type="project" value="UniProtKB-UniRule"/>
</dbReference>
<feature type="binding site" evidence="7">
    <location>
        <position position="18"/>
    </location>
    <ligand>
        <name>Mg(2+)</name>
        <dbReference type="ChEBI" id="CHEBI:18420"/>
    </ligand>
</feature>
<feature type="binding site" evidence="7">
    <location>
        <position position="81"/>
    </location>
    <ligand>
        <name>substrate</name>
    </ligand>
</feature>
<dbReference type="GO" id="GO:0008652">
    <property type="term" value="P:amino acid biosynthetic process"/>
    <property type="evidence" value="ECO:0007669"/>
    <property type="project" value="UniProtKB-KW"/>
</dbReference>
<dbReference type="EMBL" id="NMVQ01000004">
    <property type="protein sequence ID" value="OYO24292.1"/>
    <property type="molecule type" value="Genomic_DNA"/>
</dbReference>
<keyword evidence="3 7" id="KW-0547">Nucleotide-binding</keyword>
<dbReference type="PANTHER" id="PTHR21087:SF16">
    <property type="entry name" value="SHIKIMATE KINASE 1, CHLOROPLASTIC"/>
    <property type="match status" value="1"/>
</dbReference>
<dbReference type="UniPathway" id="UPA00053">
    <property type="reaction ID" value="UER00088"/>
</dbReference>
<keyword evidence="1 7" id="KW-0028">Amino-acid biosynthesis</keyword>
<comment type="subcellular location">
    <subcellularLocation>
        <location evidence="7">Cytoplasm</location>
    </subcellularLocation>
</comment>
<keyword evidence="7" id="KW-0963">Cytoplasm</keyword>
<feature type="binding site" evidence="7">
    <location>
        <position position="36"/>
    </location>
    <ligand>
        <name>substrate</name>
    </ligand>
</feature>
<evidence type="ECO:0000256" key="3">
    <source>
        <dbReference type="ARBA" id="ARBA00022741"/>
    </source>
</evidence>
<dbReference type="Gene3D" id="3.40.50.300">
    <property type="entry name" value="P-loop containing nucleotide triphosphate hydrolases"/>
    <property type="match status" value="1"/>
</dbReference>
<keyword evidence="6 7" id="KW-0057">Aromatic amino acid biosynthesis</keyword>
<dbReference type="Pfam" id="PF01202">
    <property type="entry name" value="SKI"/>
    <property type="match status" value="1"/>
</dbReference>
<accession>A0A255HA14</accession>
<evidence type="ECO:0000256" key="2">
    <source>
        <dbReference type="ARBA" id="ARBA00022679"/>
    </source>
</evidence>
<proteinExistence type="inferred from homology"/>
<dbReference type="HAMAP" id="MF_00109">
    <property type="entry name" value="Shikimate_kinase"/>
    <property type="match status" value="1"/>
</dbReference>
<keyword evidence="5 7" id="KW-0067">ATP-binding</keyword>
<dbReference type="OrthoDB" id="9800332at2"/>
<evidence type="ECO:0000313" key="8">
    <source>
        <dbReference type="EMBL" id="OYO24292.1"/>
    </source>
</evidence>
<comment type="subunit">
    <text evidence="7">Monomer.</text>
</comment>
<gene>
    <name evidence="7" type="primary">aroK</name>
    <name evidence="8" type="ORF">CGZ93_04105</name>
</gene>
<organism evidence="8 9">
    <name type="scientific">Enemella dayhoffiae</name>
    <dbReference type="NCBI Taxonomy" id="2016507"/>
    <lineage>
        <taxon>Bacteria</taxon>
        <taxon>Bacillati</taxon>
        <taxon>Actinomycetota</taxon>
        <taxon>Actinomycetes</taxon>
        <taxon>Propionibacteriales</taxon>
        <taxon>Propionibacteriaceae</taxon>
        <taxon>Enemella</taxon>
    </lineage>
</organism>
<comment type="similarity">
    <text evidence="7">Belongs to the shikimate kinase family.</text>
</comment>
<dbReference type="RefSeq" id="WP_094362881.1">
    <property type="nucleotide sequence ID" value="NZ_NMVQ01000004.1"/>
</dbReference>
<dbReference type="AlphaFoldDB" id="A0A255HA14"/>
<dbReference type="CDD" id="cd00464">
    <property type="entry name" value="SK"/>
    <property type="match status" value="1"/>
</dbReference>
<dbReference type="GO" id="GO:0009073">
    <property type="term" value="P:aromatic amino acid family biosynthetic process"/>
    <property type="evidence" value="ECO:0007669"/>
    <property type="project" value="UniProtKB-KW"/>
</dbReference>
<sequence>MSAEKNIVMIGAPGSGKSTIGVALAAAIEEPFTDIDTLIEQSENTSIPDIFVTRGETAFRELEAAHTVDALNRPGVVALGGGAIHNERIRTALVGHHVVWLECSVTTAVSRIGLNSSRPLLLGNVRGTLIQLLAERTPLYRGAATITVNTDDRSPDEVVALVRAELHR</sequence>
<dbReference type="GO" id="GO:0000287">
    <property type="term" value="F:magnesium ion binding"/>
    <property type="evidence" value="ECO:0007669"/>
    <property type="project" value="UniProtKB-UniRule"/>
</dbReference>